<evidence type="ECO:0000313" key="2">
    <source>
        <dbReference type="EMBL" id="KAK3170144.1"/>
    </source>
</evidence>
<dbReference type="Proteomes" id="UP001276659">
    <property type="component" value="Unassembled WGS sequence"/>
</dbReference>
<feature type="region of interest" description="Disordered" evidence="1">
    <location>
        <begin position="179"/>
        <end position="217"/>
    </location>
</feature>
<gene>
    <name evidence="2" type="ORF">OEA41_009530</name>
</gene>
<accession>A0AAD9Z1U3</accession>
<dbReference type="EMBL" id="JASNWA010000009">
    <property type="protein sequence ID" value="KAK3170144.1"/>
    <property type="molecule type" value="Genomic_DNA"/>
</dbReference>
<feature type="compositionally biased region" description="Low complexity" evidence="1">
    <location>
        <begin position="189"/>
        <end position="208"/>
    </location>
</feature>
<feature type="region of interest" description="Disordered" evidence="1">
    <location>
        <begin position="1"/>
        <end position="51"/>
    </location>
</feature>
<organism evidence="2 3">
    <name type="scientific">Lepraria neglecta</name>
    <dbReference type="NCBI Taxonomy" id="209136"/>
    <lineage>
        <taxon>Eukaryota</taxon>
        <taxon>Fungi</taxon>
        <taxon>Dikarya</taxon>
        <taxon>Ascomycota</taxon>
        <taxon>Pezizomycotina</taxon>
        <taxon>Lecanoromycetes</taxon>
        <taxon>OSLEUM clade</taxon>
        <taxon>Lecanoromycetidae</taxon>
        <taxon>Lecanorales</taxon>
        <taxon>Lecanorineae</taxon>
        <taxon>Stereocaulaceae</taxon>
        <taxon>Lepraria</taxon>
    </lineage>
</organism>
<evidence type="ECO:0000313" key="3">
    <source>
        <dbReference type="Proteomes" id="UP001276659"/>
    </source>
</evidence>
<dbReference type="AlphaFoldDB" id="A0AAD9Z1U3"/>
<protein>
    <submittedName>
        <fullName evidence="2">Uncharacterized protein</fullName>
    </submittedName>
</protein>
<evidence type="ECO:0000256" key="1">
    <source>
        <dbReference type="SAM" id="MobiDB-lite"/>
    </source>
</evidence>
<reference evidence="2" key="1">
    <citation type="submission" date="2022-11" db="EMBL/GenBank/DDBJ databases">
        <title>Chromosomal genome sequence assembly and mating type (MAT) locus characterization of the leprose asexual lichenized fungus Lepraria neglecta (Nyl.) Erichsen.</title>
        <authorList>
            <person name="Allen J.L."/>
            <person name="Pfeffer B."/>
        </authorList>
    </citation>
    <scope>NUCLEOTIDE SEQUENCE</scope>
    <source>
        <strain evidence="2">Allen 5258</strain>
    </source>
</reference>
<comment type="caution">
    <text evidence="2">The sequence shown here is derived from an EMBL/GenBank/DDBJ whole genome shotgun (WGS) entry which is preliminary data.</text>
</comment>
<sequence length="217" mass="23053">MASVSLNSIHHHQPAPSTGRPIKGRSAAPNRGASTLSSKHNDSVALAPNTPPSARLEDYDLIECVDLTTSLPMKAVDPFGEPVLGFGGTENAQGNFHCPWCRWALNDDFQTLSRLGPVSWPPTGKTTALSYPSRSCCAVPEKYSSHNMRYQLLEMELGGLRAPLNIPARTTAITLPLSERNGSKTSLGRSTATAASTSAATARNLRSRAGSRVASAL</sequence>
<keyword evidence="3" id="KW-1185">Reference proteome</keyword>
<proteinExistence type="predicted"/>
<name>A0AAD9Z1U3_9LECA</name>